<dbReference type="InterPro" id="IPR036365">
    <property type="entry name" value="PGBD-like_sf"/>
</dbReference>
<dbReference type="SMART" id="SM00530">
    <property type="entry name" value="HTH_XRE"/>
    <property type="match status" value="1"/>
</dbReference>
<sequence>MSRWKELPAELDQQMWQLVVQMRRLKDHTGLSLHALAAKTTFSKSSWERYLNGRTLPPRTAVEELASVCGSDPERLLALHEIAEAEWAASAASRNNGHGETSEEPEPAPPPTPVPPGPHPLRLVLGGLACALVGGVIGALLVSAPWDDDSTDTGRASQSASASATASGAAFTYGGTYRCDFERRGGVLYAGHSTDHTSVIGLNVQGWPVVEAQCLLQHAGYSPGRIDGRFGQDTEIAVKRFQDKKRLDVDGLVGPQTWGALGR</sequence>
<evidence type="ECO:0000313" key="3">
    <source>
        <dbReference type="EMBL" id="MCI3241459.1"/>
    </source>
</evidence>
<evidence type="ECO:0000259" key="2">
    <source>
        <dbReference type="PROSITE" id="PS50943"/>
    </source>
</evidence>
<dbReference type="CDD" id="cd00093">
    <property type="entry name" value="HTH_XRE"/>
    <property type="match status" value="1"/>
</dbReference>
<dbReference type="EMBL" id="JALDAX010000005">
    <property type="protein sequence ID" value="MCI3241459.1"/>
    <property type="molecule type" value="Genomic_DNA"/>
</dbReference>
<dbReference type="SUPFAM" id="SSF47090">
    <property type="entry name" value="PGBD-like"/>
    <property type="match status" value="1"/>
</dbReference>
<comment type="caution">
    <text evidence="3">The sequence shown here is derived from an EMBL/GenBank/DDBJ whole genome shotgun (WGS) entry which is preliminary data.</text>
</comment>
<reference evidence="3" key="1">
    <citation type="submission" date="2022-03" db="EMBL/GenBank/DDBJ databases">
        <title>Streptomyces 7R015 and 7R016 isolated from Barleria lupulina in Thailand.</title>
        <authorList>
            <person name="Kanchanasin P."/>
            <person name="Phongsopitanun W."/>
            <person name="Tanasupawat S."/>
        </authorList>
    </citation>
    <scope>NUCLEOTIDE SEQUENCE</scope>
    <source>
        <strain evidence="3">7R016</strain>
    </source>
</reference>
<dbReference type="RefSeq" id="WP_242710133.1">
    <property type="nucleotide sequence ID" value="NZ_JALDAX010000005.1"/>
</dbReference>
<dbReference type="PROSITE" id="PS50943">
    <property type="entry name" value="HTH_CROC1"/>
    <property type="match status" value="1"/>
</dbReference>
<organism evidence="3 4">
    <name type="scientific">Streptomyces spinosisporus</name>
    <dbReference type="NCBI Taxonomy" id="2927582"/>
    <lineage>
        <taxon>Bacteria</taxon>
        <taxon>Bacillati</taxon>
        <taxon>Actinomycetota</taxon>
        <taxon>Actinomycetes</taxon>
        <taxon>Kitasatosporales</taxon>
        <taxon>Streptomycetaceae</taxon>
        <taxon>Streptomyces</taxon>
    </lineage>
</organism>
<name>A0ABS9XH98_9ACTN</name>
<dbReference type="SUPFAM" id="SSF47413">
    <property type="entry name" value="lambda repressor-like DNA-binding domains"/>
    <property type="match status" value="1"/>
</dbReference>
<dbReference type="InterPro" id="IPR001387">
    <property type="entry name" value="Cro/C1-type_HTH"/>
</dbReference>
<feature type="region of interest" description="Disordered" evidence="1">
    <location>
        <begin position="89"/>
        <end position="119"/>
    </location>
</feature>
<keyword evidence="4" id="KW-1185">Reference proteome</keyword>
<feature type="compositionally biased region" description="Pro residues" evidence="1">
    <location>
        <begin position="107"/>
        <end position="119"/>
    </location>
</feature>
<evidence type="ECO:0000313" key="4">
    <source>
        <dbReference type="Proteomes" id="UP001165270"/>
    </source>
</evidence>
<dbReference type="InterPro" id="IPR010982">
    <property type="entry name" value="Lambda_DNA-bd_dom_sf"/>
</dbReference>
<accession>A0ABS9XH98</accession>
<evidence type="ECO:0000256" key="1">
    <source>
        <dbReference type="SAM" id="MobiDB-lite"/>
    </source>
</evidence>
<dbReference type="InterPro" id="IPR036366">
    <property type="entry name" value="PGBDSf"/>
</dbReference>
<dbReference type="Gene3D" id="1.10.260.40">
    <property type="entry name" value="lambda repressor-like DNA-binding domains"/>
    <property type="match status" value="1"/>
</dbReference>
<proteinExistence type="predicted"/>
<dbReference type="Pfam" id="PF13560">
    <property type="entry name" value="HTH_31"/>
    <property type="match status" value="1"/>
</dbReference>
<protein>
    <submittedName>
        <fullName evidence="3">Peptidoglycan-binding protein</fullName>
    </submittedName>
</protein>
<dbReference type="Proteomes" id="UP001165270">
    <property type="component" value="Unassembled WGS sequence"/>
</dbReference>
<dbReference type="InterPro" id="IPR002477">
    <property type="entry name" value="Peptidoglycan-bd-like"/>
</dbReference>
<dbReference type="Gene3D" id="1.10.101.10">
    <property type="entry name" value="PGBD-like superfamily/PGBD"/>
    <property type="match status" value="1"/>
</dbReference>
<gene>
    <name evidence="3" type="ORF">MQN93_17210</name>
</gene>
<dbReference type="Pfam" id="PF01471">
    <property type="entry name" value="PG_binding_1"/>
    <property type="match status" value="1"/>
</dbReference>
<feature type="domain" description="HTH cro/C1-type" evidence="2">
    <location>
        <begin position="22"/>
        <end position="76"/>
    </location>
</feature>